<evidence type="ECO:0008006" key="3">
    <source>
        <dbReference type="Google" id="ProtNLM"/>
    </source>
</evidence>
<dbReference type="Proteomes" id="UP000583556">
    <property type="component" value="Unassembled WGS sequence"/>
</dbReference>
<protein>
    <recommendedName>
        <fullName evidence="3">Rap1a immunity protein domain-containing protein</fullName>
    </recommendedName>
</protein>
<comment type="caution">
    <text evidence="1">The sequence shown here is derived from an EMBL/GenBank/DDBJ whole genome shotgun (WGS) entry which is preliminary data.</text>
</comment>
<gene>
    <name evidence="1" type="ORF">HHL27_13380</name>
</gene>
<dbReference type="AlphaFoldDB" id="A0A7Y0BQZ0"/>
<organism evidence="1 2">
    <name type="scientific">Novosphingobium olei</name>
    <dbReference type="NCBI Taxonomy" id="2728851"/>
    <lineage>
        <taxon>Bacteria</taxon>
        <taxon>Pseudomonadati</taxon>
        <taxon>Pseudomonadota</taxon>
        <taxon>Alphaproteobacteria</taxon>
        <taxon>Sphingomonadales</taxon>
        <taxon>Sphingomonadaceae</taxon>
        <taxon>Novosphingobium</taxon>
    </lineage>
</organism>
<name>A0A7Y0BQZ0_9SPHN</name>
<proteinExistence type="predicted"/>
<evidence type="ECO:0000313" key="2">
    <source>
        <dbReference type="Proteomes" id="UP000583556"/>
    </source>
</evidence>
<keyword evidence="2" id="KW-1185">Reference proteome</keyword>
<evidence type="ECO:0000313" key="1">
    <source>
        <dbReference type="EMBL" id="NML94660.1"/>
    </source>
</evidence>
<dbReference type="EMBL" id="JABBGM010000005">
    <property type="protein sequence ID" value="NML94660.1"/>
    <property type="molecule type" value="Genomic_DNA"/>
</dbReference>
<reference evidence="1 2" key="1">
    <citation type="submission" date="2020-04" db="EMBL/GenBank/DDBJ databases">
        <title>Novosphingobium sp. TW-4 isolated from soil.</title>
        <authorList>
            <person name="Dahal R.H."/>
            <person name="Chaudhary D.K."/>
        </authorList>
    </citation>
    <scope>NUCLEOTIDE SEQUENCE [LARGE SCALE GENOMIC DNA]</scope>
    <source>
        <strain evidence="1 2">TW-4</strain>
    </source>
</reference>
<accession>A0A7Y0BQZ0</accession>
<sequence>MLLALAPAGASAQGGAMSVATFLAKADALRAKGPFALMSSDYKLLKAEVTGAAQAYRVRLKGEQAAGRPSSCPPARAPFNSDDVMAQMRSYPPTHRAQTSVATAVADLFVARYPCGGR</sequence>